<dbReference type="EMBL" id="QQAV01000001">
    <property type="protein sequence ID" value="RDI29064.1"/>
    <property type="molecule type" value="Genomic_DNA"/>
</dbReference>
<keyword evidence="5" id="KW-1003">Cell membrane</keyword>
<keyword evidence="7" id="KW-1185">Reference proteome</keyword>
<protein>
    <recommendedName>
        <fullName evidence="5">Probable membrane transporter protein</fullName>
    </recommendedName>
</protein>
<comment type="caution">
    <text evidence="6">The sequence shown here is derived from an EMBL/GenBank/DDBJ whole genome shotgun (WGS) entry which is preliminary data.</text>
</comment>
<organism evidence="6 7">
    <name type="scientific">Pseudacidovorax intermedius</name>
    <dbReference type="NCBI Taxonomy" id="433924"/>
    <lineage>
        <taxon>Bacteria</taxon>
        <taxon>Pseudomonadati</taxon>
        <taxon>Pseudomonadota</taxon>
        <taxon>Betaproteobacteria</taxon>
        <taxon>Burkholderiales</taxon>
        <taxon>Comamonadaceae</taxon>
        <taxon>Pseudacidovorax</taxon>
    </lineage>
</organism>
<dbReference type="RefSeq" id="WP_114801777.1">
    <property type="nucleotide sequence ID" value="NZ_QQAV01000001.1"/>
</dbReference>
<feature type="transmembrane region" description="Helical" evidence="5">
    <location>
        <begin position="75"/>
        <end position="93"/>
    </location>
</feature>
<feature type="transmembrane region" description="Helical" evidence="5">
    <location>
        <begin position="43"/>
        <end position="63"/>
    </location>
</feature>
<evidence type="ECO:0000256" key="1">
    <source>
        <dbReference type="ARBA" id="ARBA00004141"/>
    </source>
</evidence>
<evidence type="ECO:0000313" key="6">
    <source>
        <dbReference type="EMBL" id="RDI29064.1"/>
    </source>
</evidence>
<dbReference type="GO" id="GO:0005886">
    <property type="term" value="C:plasma membrane"/>
    <property type="evidence" value="ECO:0007669"/>
    <property type="project" value="UniProtKB-SubCell"/>
</dbReference>
<dbReference type="PANTHER" id="PTHR43701:SF2">
    <property type="entry name" value="MEMBRANE TRANSPORTER PROTEIN YJNA-RELATED"/>
    <property type="match status" value="1"/>
</dbReference>
<dbReference type="AlphaFoldDB" id="A0A370FQB5"/>
<name>A0A370FQB5_9BURK</name>
<keyword evidence="3 5" id="KW-1133">Transmembrane helix</keyword>
<dbReference type="PANTHER" id="PTHR43701">
    <property type="entry name" value="MEMBRANE TRANSPORTER PROTEIN MJ0441-RELATED"/>
    <property type="match status" value="1"/>
</dbReference>
<dbReference type="Proteomes" id="UP000255265">
    <property type="component" value="Unassembled WGS sequence"/>
</dbReference>
<accession>A0A370FQB5</accession>
<sequence length="249" mass="24728">MPLIAHAWIVAPLLLVAGALIGATGIGGVLVVPLLTTLGGVPAPQAIAASSLAFLLPALVALGPLRQRPELARRCVPLLAGALVGAVVGALVVRWLPVQVLLAGVTALVLLAGWRGLRPASAGVHGGAPTLGTGALAALGGAVGAGSALTGTGGPVLLLPLLMLLRQPLVFAVAAAQAVQLPVAVSASTVHALAGRLDWRLALTCGLLLMAGSLLGQRAARRLPIAQLQRGVAVLLLATGGWFALLILK</sequence>
<gene>
    <name evidence="6" type="ORF">DFR41_101820</name>
</gene>
<reference evidence="6 7" key="1">
    <citation type="submission" date="2018-07" db="EMBL/GenBank/DDBJ databases">
        <title>Genomic Encyclopedia of Type Strains, Phase IV (KMG-IV): sequencing the most valuable type-strain genomes for metagenomic binning, comparative biology and taxonomic classification.</title>
        <authorList>
            <person name="Goeker M."/>
        </authorList>
    </citation>
    <scope>NUCLEOTIDE SEQUENCE [LARGE SCALE GENOMIC DNA]</scope>
    <source>
        <strain evidence="6 7">DSM 21352</strain>
    </source>
</reference>
<proteinExistence type="inferred from homology"/>
<evidence type="ECO:0000313" key="7">
    <source>
        <dbReference type="Proteomes" id="UP000255265"/>
    </source>
</evidence>
<keyword evidence="4 5" id="KW-0472">Membrane</keyword>
<evidence type="ECO:0000256" key="4">
    <source>
        <dbReference type="ARBA" id="ARBA00023136"/>
    </source>
</evidence>
<comment type="similarity">
    <text evidence="5">Belongs to the 4-toluene sulfonate uptake permease (TSUP) (TC 2.A.102) family.</text>
</comment>
<evidence type="ECO:0000256" key="2">
    <source>
        <dbReference type="ARBA" id="ARBA00022692"/>
    </source>
</evidence>
<evidence type="ECO:0000256" key="5">
    <source>
        <dbReference type="RuleBase" id="RU363041"/>
    </source>
</evidence>
<dbReference type="Pfam" id="PF01925">
    <property type="entry name" value="TauE"/>
    <property type="match status" value="1"/>
</dbReference>
<feature type="transmembrane region" description="Helical" evidence="5">
    <location>
        <begin position="7"/>
        <end position="31"/>
    </location>
</feature>
<dbReference type="InterPro" id="IPR002781">
    <property type="entry name" value="TM_pro_TauE-like"/>
</dbReference>
<keyword evidence="2 5" id="KW-0812">Transmembrane</keyword>
<comment type="subcellular location">
    <subcellularLocation>
        <location evidence="5">Cell membrane</location>
        <topology evidence="5">Multi-pass membrane protein</topology>
    </subcellularLocation>
    <subcellularLocation>
        <location evidence="1">Membrane</location>
        <topology evidence="1">Multi-pass membrane protein</topology>
    </subcellularLocation>
</comment>
<feature type="transmembrane region" description="Helical" evidence="5">
    <location>
        <begin position="232"/>
        <end position="248"/>
    </location>
</feature>
<dbReference type="InterPro" id="IPR051598">
    <property type="entry name" value="TSUP/Inactive_protease-like"/>
</dbReference>
<dbReference type="OrthoDB" id="8774250at2"/>
<evidence type="ECO:0000256" key="3">
    <source>
        <dbReference type="ARBA" id="ARBA00022989"/>
    </source>
</evidence>